<reference evidence="5 6" key="1">
    <citation type="submission" date="2018-07" db="EMBL/GenBank/DDBJ databases">
        <title>The draft genome of Phyllobacterium salinisoli.</title>
        <authorList>
            <person name="Liu L."/>
            <person name="Li L."/>
            <person name="Zhang X."/>
            <person name="Liang L."/>
        </authorList>
    </citation>
    <scope>NUCLEOTIDE SEQUENCE [LARGE SCALE GENOMIC DNA]</scope>
    <source>
        <strain evidence="5 6">LLAN61</strain>
    </source>
</reference>
<dbReference type="SMART" id="SM00822">
    <property type="entry name" value="PKS_KR"/>
    <property type="match status" value="1"/>
</dbReference>
<dbReference type="NCBIfam" id="NF005559">
    <property type="entry name" value="PRK07231.1"/>
    <property type="match status" value="1"/>
</dbReference>
<keyword evidence="3" id="KW-0520">NAD</keyword>
<dbReference type="PANTHER" id="PTHR24321">
    <property type="entry name" value="DEHYDROGENASES, SHORT CHAIN"/>
    <property type="match status" value="1"/>
</dbReference>
<dbReference type="InterPro" id="IPR002347">
    <property type="entry name" value="SDR_fam"/>
</dbReference>
<dbReference type="Proteomes" id="UP000253420">
    <property type="component" value="Unassembled WGS sequence"/>
</dbReference>
<dbReference type="OrthoDB" id="9812986at2"/>
<comment type="caution">
    <text evidence="5">The sequence shown here is derived from an EMBL/GenBank/DDBJ whole genome shotgun (WGS) entry which is preliminary data.</text>
</comment>
<sequence length="269" mass="28114">MPDFAHRVALVTGAGSGIGRAAAVAYAKAGARGVVLAGRQTLALEETAELVTSHGAVPLIIPTDVSANADVENMLAKTLEKFGGIDASFNNAGSLGSFLPASNMEEADFDTTIAVNLKGVWLCCKHEIIVMRRLGKGGSIVNTSSWLAHGAFPGSSAYSASKSALDGMIRALAQEGAPDGIRINNVNPGIIDTPMFRLAAADNDAVRPFIHHTPAGRLGTPEDVAEVVVWLSSDAARFVMGQNILVDGGYTIPGHRAWTTNETQKENHA</sequence>
<keyword evidence="6" id="KW-1185">Reference proteome</keyword>
<comment type="similarity">
    <text evidence="1">Belongs to the short-chain dehydrogenases/reductases (SDR) family.</text>
</comment>
<feature type="domain" description="Ketoreductase" evidence="4">
    <location>
        <begin position="7"/>
        <end position="193"/>
    </location>
</feature>
<dbReference type="InterPro" id="IPR020904">
    <property type="entry name" value="Sc_DH/Rdtase_CS"/>
</dbReference>
<dbReference type="Pfam" id="PF13561">
    <property type="entry name" value="adh_short_C2"/>
    <property type="match status" value="1"/>
</dbReference>
<keyword evidence="2" id="KW-0560">Oxidoreductase</keyword>
<evidence type="ECO:0000256" key="1">
    <source>
        <dbReference type="ARBA" id="ARBA00006484"/>
    </source>
</evidence>
<evidence type="ECO:0000256" key="2">
    <source>
        <dbReference type="ARBA" id="ARBA00023002"/>
    </source>
</evidence>
<dbReference type="EMBL" id="QOZG01000009">
    <property type="protein sequence ID" value="RCS22168.1"/>
    <property type="molecule type" value="Genomic_DNA"/>
</dbReference>
<dbReference type="InterPro" id="IPR057326">
    <property type="entry name" value="KR_dom"/>
</dbReference>
<dbReference type="SUPFAM" id="SSF51735">
    <property type="entry name" value="NAD(P)-binding Rossmann-fold domains"/>
    <property type="match status" value="1"/>
</dbReference>
<accession>A0A368JYE2</accession>
<dbReference type="FunFam" id="3.40.50.720:FF:000084">
    <property type="entry name" value="Short-chain dehydrogenase reductase"/>
    <property type="match status" value="1"/>
</dbReference>
<dbReference type="CDD" id="cd05233">
    <property type="entry name" value="SDR_c"/>
    <property type="match status" value="1"/>
</dbReference>
<protein>
    <submittedName>
        <fullName evidence="5">SDR family NAD(P)-dependent oxidoreductase</fullName>
    </submittedName>
</protein>
<dbReference type="PRINTS" id="PR00080">
    <property type="entry name" value="SDRFAMILY"/>
</dbReference>
<dbReference type="PANTHER" id="PTHR24321:SF8">
    <property type="entry name" value="ESTRADIOL 17-BETA-DEHYDROGENASE 8-RELATED"/>
    <property type="match status" value="1"/>
</dbReference>
<gene>
    <name evidence="5" type="ORF">DUT91_19410</name>
</gene>
<name>A0A368JYE2_9HYPH</name>
<evidence type="ECO:0000313" key="6">
    <source>
        <dbReference type="Proteomes" id="UP000253420"/>
    </source>
</evidence>
<dbReference type="PRINTS" id="PR00081">
    <property type="entry name" value="GDHRDH"/>
</dbReference>
<proteinExistence type="inferred from homology"/>
<evidence type="ECO:0000313" key="5">
    <source>
        <dbReference type="EMBL" id="RCS22168.1"/>
    </source>
</evidence>
<organism evidence="5 6">
    <name type="scientific">Phyllobacterium salinisoli</name>
    <dbReference type="NCBI Taxonomy" id="1899321"/>
    <lineage>
        <taxon>Bacteria</taxon>
        <taxon>Pseudomonadati</taxon>
        <taxon>Pseudomonadota</taxon>
        <taxon>Alphaproteobacteria</taxon>
        <taxon>Hyphomicrobiales</taxon>
        <taxon>Phyllobacteriaceae</taxon>
        <taxon>Phyllobacterium</taxon>
    </lineage>
</organism>
<dbReference type="GO" id="GO:0016491">
    <property type="term" value="F:oxidoreductase activity"/>
    <property type="evidence" value="ECO:0007669"/>
    <property type="project" value="UniProtKB-KW"/>
</dbReference>
<dbReference type="AlphaFoldDB" id="A0A368JYE2"/>
<evidence type="ECO:0000259" key="4">
    <source>
        <dbReference type="SMART" id="SM00822"/>
    </source>
</evidence>
<dbReference type="RefSeq" id="WP_114442163.1">
    <property type="nucleotide sequence ID" value="NZ_QOZG01000009.1"/>
</dbReference>
<dbReference type="PROSITE" id="PS00061">
    <property type="entry name" value="ADH_SHORT"/>
    <property type="match status" value="1"/>
</dbReference>
<dbReference type="InterPro" id="IPR036291">
    <property type="entry name" value="NAD(P)-bd_dom_sf"/>
</dbReference>
<dbReference type="Gene3D" id="3.40.50.720">
    <property type="entry name" value="NAD(P)-binding Rossmann-like Domain"/>
    <property type="match status" value="1"/>
</dbReference>
<evidence type="ECO:0000256" key="3">
    <source>
        <dbReference type="ARBA" id="ARBA00023027"/>
    </source>
</evidence>